<name>A0A1G6W7H4_9ACTN</name>
<dbReference type="STRING" id="675864.SAMN04489747_1351"/>
<reference evidence="3 4" key="1">
    <citation type="submission" date="2016-10" db="EMBL/GenBank/DDBJ databases">
        <authorList>
            <person name="de Groot N.N."/>
        </authorList>
    </citation>
    <scope>NUCLEOTIDE SEQUENCE [LARGE SCALE GENOMIC DNA]</scope>
    <source>
        <strain evidence="3 4">MON 2.2</strain>
    </source>
</reference>
<dbReference type="RefSeq" id="WP_090591795.1">
    <property type="nucleotide sequence ID" value="NZ_LT629688.1"/>
</dbReference>
<feature type="domain" description="Activator of Hsp90 ATPase homologue 1/2-like C-terminal" evidence="2">
    <location>
        <begin position="14"/>
        <end position="151"/>
    </location>
</feature>
<proteinExistence type="inferred from homology"/>
<evidence type="ECO:0000313" key="3">
    <source>
        <dbReference type="EMBL" id="SDD61006.1"/>
    </source>
</evidence>
<evidence type="ECO:0000313" key="4">
    <source>
        <dbReference type="Proteomes" id="UP000198546"/>
    </source>
</evidence>
<keyword evidence="4" id="KW-1185">Reference proteome</keyword>
<dbReference type="InterPro" id="IPR023393">
    <property type="entry name" value="START-like_dom_sf"/>
</dbReference>
<dbReference type="SUPFAM" id="SSF55961">
    <property type="entry name" value="Bet v1-like"/>
    <property type="match status" value="1"/>
</dbReference>
<dbReference type="EMBL" id="LT629688">
    <property type="protein sequence ID" value="SDD61006.1"/>
    <property type="molecule type" value="Genomic_DNA"/>
</dbReference>
<accession>A0A1G6W7H4</accession>
<dbReference type="Pfam" id="PF08327">
    <property type="entry name" value="AHSA1"/>
    <property type="match status" value="1"/>
</dbReference>
<organism evidence="3 4">
    <name type="scientific">Auraticoccus monumenti</name>
    <dbReference type="NCBI Taxonomy" id="675864"/>
    <lineage>
        <taxon>Bacteria</taxon>
        <taxon>Bacillati</taxon>
        <taxon>Actinomycetota</taxon>
        <taxon>Actinomycetes</taxon>
        <taxon>Propionibacteriales</taxon>
        <taxon>Propionibacteriaceae</taxon>
        <taxon>Auraticoccus</taxon>
    </lineage>
</organism>
<dbReference type="OrthoDB" id="9803476at2"/>
<dbReference type="InterPro" id="IPR013538">
    <property type="entry name" value="ASHA1/2-like_C"/>
</dbReference>
<dbReference type="Gene3D" id="3.30.530.20">
    <property type="match status" value="1"/>
</dbReference>
<sequence length="162" mass="17559">MSDNLVQVYSVYINAPAQKVWDAITQSEYTTRWGYGGAVEADLRPGGVFRNLTTDEMKQMGMGDIAVDGHVVELDPPKRLVLDWKPSWYPDAAPTRLTWELIQFEGGLTRVVLTHDVTAAPQLAAEVAGGGEPAQGGGGWLWSLSGLKTLLETGRSMDEPAA</sequence>
<comment type="similarity">
    <text evidence="1">Belongs to the AHA1 family.</text>
</comment>
<protein>
    <submittedName>
        <fullName evidence="3">Uncharacterized conserved protein YndB, AHSA1/START domain</fullName>
    </submittedName>
</protein>
<evidence type="ECO:0000256" key="1">
    <source>
        <dbReference type="ARBA" id="ARBA00006817"/>
    </source>
</evidence>
<dbReference type="Proteomes" id="UP000198546">
    <property type="component" value="Chromosome i"/>
</dbReference>
<evidence type="ECO:0000259" key="2">
    <source>
        <dbReference type="Pfam" id="PF08327"/>
    </source>
</evidence>
<gene>
    <name evidence="3" type="ORF">SAMN04489747_1351</name>
</gene>
<dbReference type="AlphaFoldDB" id="A0A1G6W7H4"/>